<evidence type="ECO:0000256" key="4">
    <source>
        <dbReference type="ARBA" id="ARBA00022490"/>
    </source>
</evidence>
<protein>
    <recommendedName>
        <fullName evidence="10">Coatomer subunit delta</fullName>
    </recommendedName>
</protein>
<dbReference type="InterPro" id="IPR028565">
    <property type="entry name" value="MHD"/>
</dbReference>
<evidence type="ECO:0000256" key="3">
    <source>
        <dbReference type="ARBA" id="ARBA00022448"/>
    </source>
</evidence>
<dbReference type="InterPro" id="IPR011012">
    <property type="entry name" value="Longin-like_dom_sf"/>
</dbReference>
<evidence type="ECO:0000256" key="1">
    <source>
        <dbReference type="ARBA" id="ARBA00010516"/>
    </source>
</evidence>
<evidence type="ECO:0000256" key="6">
    <source>
        <dbReference type="ARBA" id="ARBA00022927"/>
    </source>
</evidence>
<feature type="compositionally biased region" description="Polar residues" evidence="12">
    <location>
        <begin position="206"/>
        <end position="215"/>
    </location>
</feature>
<organism evidence="14 15">
    <name type="scientific">Bodo saltans</name>
    <name type="common">Flagellated protozoan</name>
    <dbReference type="NCBI Taxonomy" id="75058"/>
    <lineage>
        <taxon>Eukaryota</taxon>
        <taxon>Discoba</taxon>
        <taxon>Euglenozoa</taxon>
        <taxon>Kinetoplastea</taxon>
        <taxon>Metakinetoplastina</taxon>
        <taxon>Eubodonida</taxon>
        <taxon>Bodonidae</taxon>
        <taxon>Bodo</taxon>
    </lineage>
</organism>
<comment type="function">
    <text evidence="10">The coatomer is a cytosolic protein complex that binds to dilysine motifs and reversibly associates with Golgi non-clathrin-coated vesicles, which further mediate biosynthetic protein transport from the ER, via the Golgi up to the trans Golgi network. Coatomer complex is required for budding from Golgi membranes, and is essential for the retrograde Golgi-to-ER transport of dilysine-tagged proteins.</text>
</comment>
<dbReference type="Gene3D" id="3.30.450.60">
    <property type="match status" value="1"/>
</dbReference>
<dbReference type="OMA" id="VQFRTHP"/>
<dbReference type="PANTHER" id="PTHR10121">
    <property type="entry name" value="COATOMER SUBUNIT DELTA"/>
    <property type="match status" value="1"/>
</dbReference>
<keyword evidence="9 10" id="KW-0968">Cytoplasmic vesicle</keyword>
<feature type="compositionally biased region" description="Gly residues" evidence="12">
    <location>
        <begin position="179"/>
        <end position="196"/>
    </location>
</feature>
<evidence type="ECO:0000313" key="15">
    <source>
        <dbReference type="Proteomes" id="UP000051952"/>
    </source>
</evidence>
<dbReference type="CDD" id="cd09254">
    <property type="entry name" value="AP_delta-COPI_MHD"/>
    <property type="match status" value="1"/>
</dbReference>
<keyword evidence="15" id="KW-1185">Reference proteome</keyword>
<evidence type="ECO:0000256" key="9">
    <source>
        <dbReference type="ARBA" id="ARBA00023329"/>
    </source>
</evidence>
<feature type="compositionally biased region" description="Basic and acidic residues" evidence="12">
    <location>
        <begin position="159"/>
        <end position="178"/>
    </location>
</feature>
<keyword evidence="3 10" id="KW-0813">Transport</keyword>
<feature type="domain" description="MHD" evidence="13">
    <location>
        <begin position="289"/>
        <end position="522"/>
    </location>
</feature>
<dbReference type="InterPro" id="IPR036168">
    <property type="entry name" value="AP2_Mu_C_sf"/>
</dbReference>
<keyword evidence="6 10" id="KW-0653">Protein transport</keyword>
<dbReference type="SUPFAM" id="SSF49447">
    <property type="entry name" value="Second domain of Mu2 adaptin subunit (ap50) of ap2 adaptor"/>
    <property type="match status" value="1"/>
</dbReference>
<keyword evidence="5 10" id="KW-0931">ER-Golgi transport</keyword>
<dbReference type="GO" id="GO:0006888">
    <property type="term" value="P:endoplasmic reticulum to Golgi vesicle-mediated transport"/>
    <property type="evidence" value="ECO:0007669"/>
    <property type="project" value="TreeGrafter"/>
</dbReference>
<dbReference type="GO" id="GO:0015031">
    <property type="term" value="P:protein transport"/>
    <property type="evidence" value="ECO:0007669"/>
    <property type="project" value="UniProtKB-KW"/>
</dbReference>
<evidence type="ECO:0000256" key="7">
    <source>
        <dbReference type="ARBA" id="ARBA00023034"/>
    </source>
</evidence>
<dbReference type="GO" id="GO:0000139">
    <property type="term" value="C:Golgi membrane"/>
    <property type="evidence" value="ECO:0007669"/>
    <property type="project" value="UniProtKB-SubCell"/>
</dbReference>
<dbReference type="Pfam" id="PF00928">
    <property type="entry name" value="Adap_comp_sub"/>
    <property type="match status" value="1"/>
</dbReference>
<evidence type="ECO:0000256" key="11">
    <source>
        <dbReference type="RuleBase" id="RU366052"/>
    </source>
</evidence>
<keyword evidence="4 10" id="KW-0963">Cytoplasm</keyword>
<dbReference type="Proteomes" id="UP000051952">
    <property type="component" value="Unassembled WGS sequence"/>
</dbReference>
<evidence type="ECO:0000256" key="2">
    <source>
        <dbReference type="ARBA" id="ARBA00011775"/>
    </source>
</evidence>
<dbReference type="AlphaFoldDB" id="A0A0S4KK09"/>
<accession>A0A0S4KK09</accession>
<proteinExistence type="inferred from homology"/>
<evidence type="ECO:0000256" key="10">
    <source>
        <dbReference type="RuleBase" id="RU364018"/>
    </source>
</evidence>
<evidence type="ECO:0000256" key="12">
    <source>
        <dbReference type="SAM" id="MobiDB-lite"/>
    </source>
</evidence>
<dbReference type="Pfam" id="PF01217">
    <property type="entry name" value="Clat_adaptor_s"/>
    <property type="match status" value="1"/>
</dbReference>
<dbReference type="VEuPathDB" id="TriTrypDB:BSAL_18460"/>
<evidence type="ECO:0000259" key="13">
    <source>
        <dbReference type="PROSITE" id="PS51072"/>
    </source>
</evidence>
<dbReference type="EMBL" id="CYKH01001690">
    <property type="protein sequence ID" value="CUI14894.1"/>
    <property type="molecule type" value="Genomic_DNA"/>
</dbReference>
<dbReference type="InterPro" id="IPR022775">
    <property type="entry name" value="AP_mu_sigma_su"/>
</dbReference>
<dbReference type="PANTHER" id="PTHR10121:SF0">
    <property type="entry name" value="COATOMER SUBUNIT DELTA"/>
    <property type="match status" value="1"/>
</dbReference>
<dbReference type="GO" id="GO:0006890">
    <property type="term" value="P:retrograde vesicle-mediated transport, Golgi to endoplasmic reticulum"/>
    <property type="evidence" value="ECO:0007669"/>
    <property type="project" value="UniProtKB-UniRule"/>
</dbReference>
<gene>
    <name evidence="14" type="ORF">BSAL_18460</name>
</gene>
<dbReference type="CDD" id="cd14830">
    <property type="entry name" value="Delta_COP_N"/>
    <property type="match status" value="1"/>
</dbReference>
<comment type="similarity">
    <text evidence="1 10">Belongs to the adaptor complexes medium subunit family. Delta-COP subfamily.</text>
</comment>
<evidence type="ECO:0000256" key="8">
    <source>
        <dbReference type="ARBA" id="ARBA00023136"/>
    </source>
</evidence>
<dbReference type="InterPro" id="IPR027059">
    <property type="entry name" value="Coatomer_dsu"/>
</dbReference>
<dbReference type="Gene3D" id="2.60.40.1170">
    <property type="entry name" value="Mu homology domain, subdomain B"/>
    <property type="match status" value="2"/>
</dbReference>
<dbReference type="OrthoDB" id="10266042at2759"/>
<feature type="region of interest" description="Disordered" evidence="12">
    <location>
        <begin position="159"/>
        <end position="221"/>
    </location>
</feature>
<name>A0A0S4KK09_BODSA</name>
<sequence>MTVISAGIVNKQGKIILSRQFTDVSRIRIEGLLSAFPKLLVGNNGSTTKQCTYVEAGAVRYVYQPVENLLLVLVTTKNSNIVEDLATLRLMGQIIPEYVNNVDEETVANKAFELLFAFDEVIVSGKREHNTLEQIMTYLEMQSHEEEVAKEEKKLQMELAKKEASRRAREITQKRRENGYGGIGSHTGSGRGGSHGSGHYDANEGDNFNSTGNHSAQDDGASRHFASVVEDAPKQAPKPKSVGGMSLGRARKADITSKVLSETGGGAAVAAAATSAAVTSAAADSGSSADGIFLRFEETISCTLNRDGGATGVDVSGNLFVTVTDAQLANVRLLLGRINDDFGFRTHPNINKNLFTSDRVLTIKDNKPFPTHQALGILKWRLQNPGRVRAPLTVTCWPGTDSATVEFELENLQATLLDVTIVIPLGGVRPAGAEASYGSTSTDGDNLQWTIPVVDSSHSSGSCEISLSGDASDESFFPIQIFFQAKANIAGVTVTEAVGTETGMPVRFSSEVTLTAENYTVS</sequence>
<reference evidence="15" key="1">
    <citation type="submission" date="2015-09" db="EMBL/GenBank/DDBJ databases">
        <authorList>
            <consortium name="Pathogen Informatics"/>
        </authorList>
    </citation>
    <scope>NUCLEOTIDE SEQUENCE [LARGE SCALE GENOMIC DNA]</scope>
    <source>
        <strain evidence="15">Lake Konstanz</strain>
    </source>
</reference>
<keyword evidence="7 10" id="KW-0333">Golgi apparatus</keyword>
<dbReference type="FunFam" id="3.30.450.60:FF:000003">
    <property type="entry name" value="Coatomer subunit delta"/>
    <property type="match status" value="1"/>
</dbReference>
<dbReference type="PROSITE" id="PS51072">
    <property type="entry name" value="MHD"/>
    <property type="match status" value="1"/>
</dbReference>
<evidence type="ECO:0000313" key="14">
    <source>
        <dbReference type="EMBL" id="CUI14894.1"/>
    </source>
</evidence>
<evidence type="ECO:0000256" key="5">
    <source>
        <dbReference type="ARBA" id="ARBA00022892"/>
    </source>
</evidence>
<comment type="subunit">
    <text evidence="2 10">Oligomeric complex that consists of at least the alpha, beta, beta', gamma, delta, epsilon and zeta subunits.</text>
</comment>
<dbReference type="GO" id="GO:0051645">
    <property type="term" value="P:Golgi localization"/>
    <property type="evidence" value="ECO:0007669"/>
    <property type="project" value="TreeGrafter"/>
</dbReference>
<comment type="subcellular location">
    <subcellularLocation>
        <location evidence="10 11">Cytoplasm</location>
    </subcellularLocation>
    <subcellularLocation>
        <location evidence="10 11">Cytoplasmic vesicle</location>
        <location evidence="10 11">COPI-coated vesicle membrane</location>
        <topology evidence="10 11">Peripheral membrane protein</topology>
        <orientation evidence="10 11">Cytoplasmic side</orientation>
    </subcellularLocation>
    <subcellularLocation>
        <location evidence="10 11">Golgi apparatus membrane</location>
        <topology evidence="10 11">Peripheral membrane protein</topology>
        <orientation evidence="10 11">Cytoplasmic side</orientation>
    </subcellularLocation>
</comment>
<keyword evidence="8 10" id="KW-0472">Membrane</keyword>
<dbReference type="GO" id="GO:0030126">
    <property type="term" value="C:COPI vesicle coat"/>
    <property type="evidence" value="ECO:0007669"/>
    <property type="project" value="UniProtKB-UniRule"/>
</dbReference>
<dbReference type="SUPFAM" id="SSF64356">
    <property type="entry name" value="SNARE-like"/>
    <property type="match status" value="1"/>
</dbReference>